<organism evidence="1 2">
    <name type="scientific">Apolygus lucorum</name>
    <name type="common">Small green plant bug</name>
    <name type="synonym">Lygocoris lucorum</name>
    <dbReference type="NCBI Taxonomy" id="248454"/>
    <lineage>
        <taxon>Eukaryota</taxon>
        <taxon>Metazoa</taxon>
        <taxon>Ecdysozoa</taxon>
        <taxon>Arthropoda</taxon>
        <taxon>Hexapoda</taxon>
        <taxon>Insecta</taxon>
        <taxon>Pterygota</taxon>
        <taxon>Neoptera</taxon>
        <taxon>Paraneoptera</taxon>
        <taxon>Hemiptera</taxon>
        <taxon>Heteroptera</taxon>
        <taxon>Panheteroptera</taxon>
        <taxon>Cimicomorpha</taxon>
        <taxon>Miridae</taxon>
        <taxon>Mirini</taxon>
        <taxon>Apolygus</taxon>
    </lineage>
</organism>
<dbReference type="OrthoDB" id="6342974at2759"/>
<dbReference type="PANTHER" id="PTHR23199">
    <property type="entry name" value="NEUROTROPHIN 1-RELATED"/>
    <property type="match status" value="1"/>
</dbReference>
<dbReference type="AlphaFoldDB" id="A0A8S9Y8N1"/>
<dbReference type="SUPFAM" id="SSF57501">
    <property type="entry name" value="Cystine-knot cytokines"/>
    <property type="match status" value="1"/>
</dbReference>
<dbReference type="GO" id="GO:0021556">
    <property type="term" value="P:central nervous system formation"/>
    <property type="evidence" value="ECO:0007669"/>
    <property type="project" value="TreeGrafter"/>
</dbReference>
<evidence type="ECO:0000313" key="1">
    <source>
        <dbReference type="EMBL" id="KAF6217114.1"/>
    </source>
</evidence>
<dbReference type="GO" id="GO:0005121">
    <property type="term" value="F:Toll binding"/>
    <property type="evidence" value="ECO:0007669"/>
    <property type="project" value="TreeGrafter"/>
</dbReference>
<dbReference type="InterPro" id="IPR029034">
    <property type="entry name" value="Cystine-knot_cytokine"/>
</dbReference>
<dbReference type="GO" id="GO:0005576">
    <property type="term" value="C:extracellular region"/>
    <property type="evidence" value="ECO:0007669"/>
    <property type="project" value="TreeGrafter"/>
</dbReference>
<comment type="caution">
    <text evidence="1">The sequence shown here is derived from an EMBL/GenBank/DDBJ whole genome shotgun (WGS) entry which is preliminary data.</text>
</comment>
<dbReference type="PANTHER" id="PTHR23199:SF7">
    <property type="entry name" value="RE45222P"/>
    <property type="match status" value="1"/>
</dbReference>
<protein>
    <recommendedName>
        <fullName evidence="3">Spaetzle domain-containing protein</fullName>
    </recommendedName>
</protein>
<dbReference type="Proteomes" id="UP000466442">
    <property type="component" value="Linkage Group LG1"/>
</dbReference>
<gene>
    <name evidence="1" type="ORF">GE061_001467</name>
</gene>
<dbReference type="GO" id="GO:0045087">
    <property type="term" value="P:innate immune response"/>
    <property type="evidence" value="ECO:0007669"/>
    <property type="project" value="TreeGrafter"/>
</dbReference>
<dbReference type="InterPro" id="IPR052444">
    <property type="entry name" value="Spz/Toll_ligand-like"/>
</dbReference>
<dbReference type="EMBL" id="WIXP02000001">
    <property type="protein sequence ID" value="KAF6217114.1"/>
    <property type="molecule type" value="Genomic_DNA"/>
</dbReference>
<keyword evidence="2" id="KW-1185">Reference proteome</keyword>
<reference evidence="1" key="1">
    <citation type="journal article" date="2021" name="Mol. Ecol. Resour.">
        <title>Apolygus lucorum genome provides insights into omnivorousness and mesophyll feeding.</title>
        <authorList>
            <person name="Liu Y."/>
            <person name="Liu H."/>
            <person name="Wang H."/>
            <person name="Huang T."/>
            <person name="Liu B."/>
            <person name="Yang B."/>
            <person name="Yin L."/>
            <person name="Li B."/>
            <person name="Zhang Y."/>
            <person name="Zhang S."/>
            <person name="Jiang F."/>
            <person name="Zhang X."/>
            <person name="Ren Y."/>
            <person name="Wang B."/>
            <person name="Wang S."/>
            <person name="Lu Y."/>
            <person name="Wu K."/>
            <person name="Fan W."/>
            <person name="Wang G."/>
        </authorList>
    </citation>
    <scope>NUCLEOTIDE SEQUENCE</scope>
    <source>
        <strain evidence="1">12Hb</strain>
    </source>
</reference>
<evidence type="ECO:0000313" key="2">
    <source>
        <dbReference type="Proteomes" id="UP000466442"/>
    </source>
</evidence>
<evidence type="ECO:0008006" key="3">
    <source>
        <dbReference type="Google" id="ProtNLM"/>
    </source>
</evidence>
<sequence length="398" mass="45423">MKFLFIIALSTIATKKSGKAFASHKDSLKTKSDYEGPDEEGYYKFIEAKTARPPQVRPPPYYKSSVPCPGTEKPFVAGTSHGNLCGDLNSGVIPDNPFHQSFDGDPYPFEQVTTSTLQFFSKTLPILKKDETVPKVINYNRDEMKYFTSLKEAPEPHKRVKRQEKTTLETALMALKDFLLESTDIINITRRARKFCENGNGMVCLLYKAIQGEPLGMSAEERKDDGSLLHEMANGVEGPPTPCPAKVEYATPVFARNYQGIWRYVVQIPYEGYFTQTVEITTCLGPRCHYLEGKCLSSPRWVSFLVAEIYYPGGLKETARRQEEDPYVFENVTLKTDEERCDGMDKNGCYQVRLYYDWFLVPAEQLFKLIIKTQRTGKDVEHHQILLAEREESFISTR</sequence>
<dbReference type="Gene3D" id="2.10.90.10">
    <property type="entry name" value="Cystine-knot cytokines"/>
    <property type="match status" value="1"/>
</dbReference>
<accession>A0A8S9Y8N1</accession>
<name>A0A8S9Y8N1_APOLU</name>
<proteinExistence type="predicted"/>
<dbReference type="GO" id="GO:0008083">
    <property type="term" value="F:growth factor activity"/>
    <property type="evidence" value="ECO:0007669"/>
    <property type="project" value="TreeGrafter"/>
</dbReference>